<dbReference type="AlphaFoldDB" id="A0A9D0YVT4"/>
<protein>
    <submittedName>
        <fullName evidence="2">Uncharacterized protein</fullName>
    </submittedName>
</protein>
<feature type="transmembrane region" description="Helical" evidence="1">
    <location>
        <begin position="37"/>
        <end position="58"/>
    </location>
</feature>
<organism evidence="2 3">
    <name type="scientific">Candidatus Enterenecus faecium</name>
    <dbReference type="NCBI Taxonomy" id="2840780"/>
    <lineage>
        <taxon>Bacteria</taxon>
        <taxon>Bacillati</taxon>
        <taxon>Bacillota</taxon>
        <taxon>Clostridia</taxon>
        <taxon>Eubacteriales</taxon>
        <taxon>Candidatus Enterenecus</taxon>
    </lineage>
</organism>
<name>A0A9D0YVT4_9FIRM</name>
<keyword evidence="1" id="KW-1133">Transmembrane helix</keyword>
<keyword evidence="1" id="KW-0472">Membrane</keyword>
<dbReference type="Proteomes" id="UP000886879">
    <property type="component" value="Unassembled WGS sequence"/>
</dbReference>
<comment type="caution">
    <text evidence="2">The sequence shown here is derived from an EMBL/GenBank/DDBJ whole genome shotgun (WGS) entry which is preliminary data.</text>
</comment>
<reference evidence="2" key="2">
    <citation type="journal article" date="2021" name="PeerJ">
        <title>Extensive microbial diversity within the chicken gut microbiome revealed by metagenomics and culture.</title>
        <authorList>
            <person name="Gilroy R."/>
            <person name="Ravi A."/>
            <person name="Getino M."/>
            <person name="Pursley I."/>
            <person name="Horton D.L."/>
            <person name="Alikhan N.F."/>
            <person name="Baker D."/>
            <person name="Gharbi K."/>
            <person name="Hall N."/>
            <person name="Watson M."/>
            <person name="Adriaenssens E.M."/>
            <person name="Foster-Nyarko E."/>
            <person name="Jarju S."/>
            <person name="Secka A."/>
            <person name="Antonio M."/>
            <person name="Oren A."/>
            <person name="Chaudhuri R.R."/>
            <person name="La Ragione R."/>
            <person name="Hildebrand F."/>
            <person name="Pallen M.J."/>
        </authorList>
    </citation>
    <scope>NUCLEOTIDE SEQUENCE</scope>
    <source>
        <strain evidence="2">ChiGjej2B2-12916</strain>
    </source>
</reference>
<sequence>MKDRLSKLTVASGILGLVLLFGVMLSGAAYPSLVFRIGAPLGLLFVFLSVGLLGLRYLRDICEAIREKQWMLAVALVIMLLVAGVLMLI</sequence>
<feature type="transmembrane region" description="Helical" evidence="1">
    <location>
        <begin position="70"/>
        <end position="88"/>
    </location>
</feature>
<evidence type="ECO:0000256" key="1">
    <source>
        <dbReference type="SAM" id="Phobius"/>
    </source>
</evidence>
<evidence type="ECO:0000313" key="3">
    <source>
        <dbReference type="Proteomes" id="UP000886879"/>
    </source>
</evidence>
<gene>
    <name evidence="2" type="ORF">IAD31_09055</name>
</gene>
<reference evidence="2" key="1">
    <citation type="submission" date="2020-10" db="EMBL/GenBank/DDBJ databases">
        <authorList>
            <person name="Gilroy R."/>
        </authorList>
    </citation>
    <scope>NUCLEOTIDE SEQUENCE</scope>
    <source>
        <strain evidence="2">ChiGjej2B2-12916</strain>
    </source>
</reference>
<proteinExistence type="predicted"/>
<evidence type="ECO:0000313" key="2">
    <source>
        <dbReference type="EMBL" id="HIQ61723.1"/>
    </source>
</evidence>
<accession>A0A9D0YVT4</accession>
<keyword evidence="1" id="KW-0812">Transmembrane</keyword>
<dbReference type="EMBL" id="DVFO01000097">
    <property type="protein sequence ID" value="HIQ61723.1"/>
    <property type="molecule type" value="Genomic_DNA"/>
</dbReference>